<comment type="subcellular location">
    <subcellularLocation>
        <location evidence="1">Membrane</location>
        <topology evidence="1">Multi-pass membrane protein</topology>
    </subcellularLocation>
</comment>
<protein>
    <submittedName>
        <fullName evidence="9">Uncharacterized protein</fullName>
    </submittedName>
</protein>
<dbReference type="AlphaFoldDB" id="A0ABD0JAL5"/>
<evidence type="ECO:0000256" key="4">
    <source>
        <dbReference type="ARBA" id="ARBA00022989"/>
    </source>
</evidence>
<evidence type="ECO:0000256" key="3">
    <source>
        <dbReference type="ARBA" id="ARBA00022692"/>
    </source>
</evidence>
<dbReference type="SUPFAM" id="SSF161070">
    <property type="entry name" value="SNF-like"/>
    <property type="match status" value="1"/>
</dbReference>
<keyword evidence="4 8" id="KW-1133">Transmembrane helix</keyword>
<keyword evidence="6" id="KW-1015">Disulfide bond</keyword>
<keyword evidence="10" id="KW-1185">Reference proteome</keyword>
<feature type="non-terminal residue" evidence="9">
    <location>
        <position position="142"/>
    </location>
</feature>
<feature type="disulfide bond" evidence="6">
    <location>
        <begin position="67"/>
        <end position="76"/>
    </location>
</feature>
<evidence type="ECO:0000313" key="10">
    <source>
        <dbReference type="Proteomes" id="UP001519460"/>
    </source>
</evidence>
<keyword evidence="3 8" id="KW-0812">Transmembrane</keyword>
<dbReference type="InterPro" id="IPR000175">
    <property type="entry name" value="Na/ntran_symport"/>
</dbReference>
<dbReference type="PANTHER" id="PTHR11616:SF240">
    <property type="entry name" value="BLOATED TUBULES, ISOFORM B-RELATED"/>
    <property type="match status" value="1"/>
</dbReference>
<dbReference type="Proteomes" id="UP001519460">
    <property type="component" value="Unassembled WGS sequence"/>
</dbReference>
<evidence type="ECO:0000256" key="1">
    <source>
        <dbReference type="ARBA" id="ARBA00004141"/>
    </source>
</evidence>
<evidence type="ECO:0000256" key="6">
    <source>
        <dbReference type="PIRSR" id="PIRSR600175-2"/>
    </source>
</evidence>
<feature type="compositionally biased region" description="Polar residues" evidence="7">
    <location>
        <begin position="113"/>
        <end position="128"/>
    </location>
</feature>
<evidence type="ECO:0000256" key="5">
    <source>
        <dbReference type="ARBA" id="ARBA00023136"/>
    </source>
</evidence>
<feature type="region of interest" description="Disordered" evidence="7">
    <location>
        <begin position="109"/>
        <end position="129"/>
    </location>
</feature>
<evidence type="ECO:0000313" key="9">
    <source>
        <dbReference type="EMBL" id="KAK7467771.1"/>
    </source>
</evidence>
<feature type="transmembrane region" description="Helical" evidence="8">
    <location>
        <begin position="28"/>
        <end position="56"/>
    </location>
</feature>
<keyword evidence="5 8" id="KW-0472">Membrane</keyword>
<comment type="caution">
    <text evidence="9">The sequence shown here is derived from an EMBL/GenBank/DDBJ whole genome shotgun (WGS) entry which is preliminary data.</text>
</comment>
<proteinExistence type="predicted"/>
<reference evidence="9 10" key="1">
    <citation type="journal article" date="2023" name="Sci. Data">
        <title>Genome assembly of the Korean intertidal mud-creeper Batillaria attramentaria.</title>
        <authorList>
            <person name="Patra A.K."/>
            <person name="Ho P.T."/>
            <person name="Jun S."/>
            <person name="Lee S.J."/>
            <person name="Kim Y."/>
            <person name="Won Y.J."/>
        </authorList>
    </citation>
    <scope>NUCLEOTIDE SEQUENCE [LARGE SCALE GENOMIC DNA]</scope>
    <source>
        <strain evidence="9">Wonlab-2016</strain>
    </source>
</reference>
<accession>A0ABD0JAL5</accession>
<evidence type="ECO:0000256" key="8">
    <source>
        <dbReference type="SAM" id="Phobius"/>
    </source>
</evidence>
<dbReference type="PROSITE" id="PS50267">
    <property type="entry name" value="NA_NEUROTRAN_SYMP_3"/>
    <property type="match status" value="1"/>
</dbReference>
<evidence type="ECO:0000256" key="7">
    <source>
        <dbReference type="SAM" id="MobiDB-lite"/>
    </source>
</evidence>
<dbReference type="GO" id="GO:0016020">
    <property type="term" value="C:membrane"/>
    <property type="evidence" value="ECO:0007669"/>
    <property type="project" value="UniProtKB-SubCell"/>
</dbReference>
<dbReference type="InterPro" id="IPR037272">
    <property type="entry name" value="SNS_sf"/>
</dbReference>
<dbReference type="EMBL" id="JACVVK020000540">
    <property type="protein sequence ID" value="KAK7467771.1"/>
    <property type="molecule type" value="Genomic_DNA"/>
</dbReference>
<dbReference type="PROSITE" id="PS00754">
    <property type="entry name" value="NA_NEUROTRAN_SYMP_2"/>
    <property type="match status" value="1"/>
</dbReference>
<dbReference type="Pfam" id="PF00209">
    <property type="entry name" value="SNF"/>
    <property type="match status" value="1"/>
</dbReference>
<keyword evidence="2" id="KW-0813">Transport</keyword>
<evidence type="ECO:0000256" key="2">
    <source>
        <dbReference type="ARBA" id="ARBA00022448"/>
    </source>
</evidence>
<dbReference type="PANTHER" id="PTHR11616">
    <property type="entry name" value="SODIUM/CHLORIDE DEPENDENT TRANSPORTER"/>
    <property type="match status" value="1"/>
</dbReference>
<name>A0ABD0JAL5_9CAEN</name>
<sequence length="142" mass="16113">MFVETALGQYTRCGGVGLWNISPLFKGIGYAMALFCMWESAFYNIIMTWVGYYFVVSFQHDLPWAKCGHSWNTNSCWTEHVAVKPNVMGDFSIRGHPIHYREEEADSEKEKAYTSSQSNTHNATNTSLLRPAGAVDPATEFW</sequence>
<organism evidence="9 10">
    <name type="scientific">Batillaria attramentaria</name>
    <dbReference type="NCBI Taxonomy" id="370345"/>
    <lineage>
        <taxon>Eukaryota</taxon>
        <taxon>Metazoa</taxon>
        <taxon>Spiralia</taxon>
        <taxon>Lophotrochozoa</taxon>
        <taxon>Mollusca</taxon>
        <taxon>Gastropoda</taxon>
        <taxon>Caenogastropoda</taxon>
        <taxon>Sorbeoconcha</taxon>
        <taxon>Cerithioidea</taxon>
        <taxon>Batillariidae</taxon>
        <taxon>Batillaria</taxon>
    </lineage>
</organism>
<gene>
    <name evidence="9" type="ORF">BaRGS_00037008</name>
</gene>